<feature type="transmembrane region" description="Helical" evidence="6">
    <location>
        <begin position="55"/>
        <end position="73"/>
    </location>
</feature>
<dbReference type="Pfam" id="PF09335">
    <property type="entry name" value="VTT_dom"/>
    <property type="match status" value="1"/>
</dbReference>
<keyword evidence="4 6" id="KW-1133">Transmembrane helix</keyword>
<comment type="caution">
    <text evidence="9">The sequence shown here is derived from an EMBL/GenBank/DDBJ whole genome shotgun (WGS) entry which is preliminary data.</text>
</comment>
<gene>
    <name evidence="9" type="ORF">CCR87_15620</name>
</gene>
<comment type="similarity">
    <text evidence="6">Belongs to the TVP38/TMEM64 family.</text>
</comment>
<evidence type="ECO:0000256" key="2">
    <source>
        <dbReference type="ARBA" id="ARBA00022475"/>
    </source>
</evidence>
<evidence type="ECO:0000259" key="8">
    <source>
        <dbReference type="Pfam" id="PF09335"/>
    </source>
</evidence>
<reference evidence="9" key="2">
    <citation type="journal article" date="2020" name="Microorganisms">
        <title>Osmotic Adaptation and Compatible Solute Biosynthesis of Phototrophic Bacteria as Revealed from Genome Analyses.</title>
        <authorList>
            <person name="Imhoff J.F."/>
            <person name="Rahn T."/>
            <person name="Kunzel S."/>
            <person name="Keller A."/>
            <person name="Neulinger S.C."/>
        </authorList>
    </citation>
    <scope>NUCLEOTIDE SEQUENCE</scope>
    <source>
        <strain evidence="9">LMG 28126</strain>
    </source>
</reference>
<sequence>MELPNPHIQAPPPPAMPEAAASRVAAATGGGAPPLGQASHPAAPIVLGGWRGGRALALGVFAALVAAGVWVALQGDLSTEALVARHADLLVWRDAQGSLAMVGFFAITAVAALVSLPGIAVFTLAGGVLFGVLWGTLLVVGAATVGAIGLFLLARAGFGTGLWSRLEAGRGGWLAEELRRNEIKALLLLRVAPVVPFVLANALPAVMGVRLGRYVATTFVGLIPGTAAVALAGQGLGEVAATGGQVDMTIMATLVIGVPMAFLVIALAARLLRR</sequence>
<dbReference type="InterPro" id="IPR032816">
    <property type="entry name" value="VTT_dom"/>
</dbReference>
<feature type="transmembrane region" description="Helical" evidence="6">
    <location>
        <begin position="187"/>
        <end position="207"/>
    </location>
</feature>
<comment type="subcellular location">
    <subcellularLocation>
        <location evidence="1 6">Cell membrane</location>
        <topology evidence="1 6">Multi-pass membrane protein</topology>
    </subcellularLocation>
</comment>
<dbReference type="PANTHER" id="PTHR12677:SF59">
    <property type="entry name" value="GOLGI APPARATUS MEMBRANE PROTEIN TVP38-RELATED"/>
    <property type="match status" value="1"/>
</dbReference>
<organism evidence="9 10">
    <name type="scientific">Rhodobaculum claviforme</name>
    <dbReference type="NCBI Taxonomy" id="1549854"/>
    <lineage>
        <taxon>Bacteria</taxon>
        <taxon>Pseudomonadati</taxon>
        <taxon>Pseudomonadota</taxon>
        <taxon>Alphaproteobacteria</taxon>
        <taxon>Rhodobacterales</taxon>
        <taxon>Paracoccaceae</taxon>
        <taxon>Rhodobaculum</taxon>
    </lineage>
</organism>
<proteinExistence type="inferred from homology"/>
<reference evidence="9" key="1">
    <citation type="submission" date="2017-05" db="EMBL/GenBank/DDBJ databases">
        <authorList>
            <person name="Imhoff J.F."/>
            <person name="Rahn T."/>
            <person name="Kuenzel S."/>
            <person name="Neulinger S.C."/>
        </authorList>
    </citation>
    <scope>NUCLEOTIDE SEQUENCE</scope>
    <source>
        <strain evidence="9">LMG 28126</strain>
    </source>
</reference>
<evidence type="ECO:0000256" key="5">
    <source>
        <dbReference type="ARBA" id="ARBA00023136"/>
    </source>
</evidence>
<dbReference type="PANTHER" id="PTHR12677">
    <property type="entry name" value="GOLGI APPARATUS MEMBRANE PROTEIN TVP38-RELATED"/>
    <property type="match status" value="1"/>
</dbReference>
<keyword evidence="3 6" id="KW-0812">Transmembrane</keyword>
<evidence type="ECO:0000256" key="4">
    <source>
        <dbReference type="ARBA" id="ARBA00022989"/>
    </source>
</evidence>
<name>A0A934TMA3_9RHOB</name>
<feature type="transmembrane region" description="Helical" evidence="6">
    <location>
        <begin position="214"/>
        <end position="236"/>
    </location>
</feature>
<protein>
    <recommendedName>
        <fullName evidence="6">TVP38/TMEM64 family membrane protein</fullName>
    </recommendedName>
</protein>
<evidence type="ECO:0000313" key="9">
    <source>
        <dbReference type="EMBL" id="MBK5928744.1"/>
    </source>
</evidence>
<keyword evidence="2 6" id="KW-1003">Cell membrane</keyword>
<dbReference type="InterPro" id="IPR015414">
    <property type="entry name" value="TMEM64"/>
</dbReference>
<dbReference type="EMBL" id="NHSD01000323">
    <property type="protein sequence ID" value="MBK5928744.1"/>
    <property type="molecule type" value="Genomic_DNA"/>
</dbReference>
<dbReference type="RefSeq" id="WP_201158506.1">
    <property type="nucleotide sequence ID" value="NZ_NHSD01000323.1"/>
</dbReference>
<feature type="domain" description="VTT" evidence="8">
    <location>
        <begin position="120"/>
        <end position="234"/>
    </location>
</feature>
<feature type="region of interest" description="Disordered" evidence="7">
    <location>
        <begin position="1"/>
        <end position="23"/>
    </location>
</feature>
<feature type="transmembrane region" description="Helical" evidence="6">
    <location>
        <begin position="132"/>
        <end position="154"/>
    </location>
</feature>
<dbReference type="AlphaFoldDB" id="A0A934TMA3"/>
<accession>A0A934TMA3</accession>
<evidence type="ECO:0000256" key="7">
    <source>
        <dbReference type="SAM" id="MobiDB-lite"/>
    </source>
</evidence>
<dbReference type="GO" id="GO:0005886">
    <property type="term" value="C:plasma membrane"/>
    <property type="evidence" value="ECO:0007669"/>
    <property type="project" value="UniProtKB-SubCell"/>
</dbReference>
<evidence type="ECO:0000313" key="10">
    <source>
        <dbReference type="Proteomes" id="UP000706333"/>
    </source>
</evidence>
<feature type="transmembrane region" description="Helical" evidence="6">
    <location>
        <begin position="248"/>
        <end position="272"/>
    </location>
</feature>
<feature type="transmembrane region" description="Helical" evidence="6">
    <location>
        <begin position="99"/>
        <end position="125"/>
    </location>
</feature>
<evidence type="ECO:0000256" key="1">
    <source>
        <dbReference type="ARBA" id="ARBA00004651"/>
    </source>
</evidence>
<evidence type="ECO:0000256" key="6">
    <source>
        <dbReference type="RuleBase" id="RU366058"/>
    </source>
</evidence>
<evidence type="ECO:0000256" key="3">
    <source>
        <dbReference type="ARBA" id="ARBA00022692"/>
    </source>
</evidence>
<keyword evidence="10" id="KW-1185">Reference proteome</keyword>
<dbReference type="Proteomes" id="UP000706333">
    <property type="component" value="Unassembled WGS sequence"/>
</dbReference>
<keyword evidence="5 6" id="KW-0472">Membrane</keyword>